<dbReference type="InterPro" id="IPR036237">
    <property type="entry name" value="Xyl_isomerase-like_sf"/>
</dbReference>
<keyword evidence="2" id="KW-0413">Isomerase</keyword>
<dbReference type="InterPro" id="IPR013022">
    <property type="entry name" value="Xyl_isomerase-like_TIM-brl"/>
</dbReference>
<dbReference type="AlphaFoldDB" id="A0A2V5L2Z6"/>
<dbReference type="PANTHER" id="PTHR12110:SF53">
    <property type="entry name" value="BLR5974 PROTEIN"/>
    <property type="match status" value="1"/>
</dbReference>
<dbReference type="EMBL" id="QJVJ01000001">
    <property type="protein sequence ID" value="PYI57136.1"/>
    <property type="molecule type" value="Genomic_DNA"/>
</dbReference>
<dbReference type="Gene3D" id="3.20.20.150">
    <property type="entry name" value="Divalent-metal-dependent TIM barrel enzymes"/>
    <property type="match status" value="1"/>
</dbReference>
<dbReference type="OrthoDB" id="1890113at2"/>
<dbReference type="Proteomes" id="UP000247476">
    <property type="component" value="Unassembled WGS sequence"/>
</dbReference>
<evidence type="ECO:0000313" key="2">
    <source>
        <dbReference type="EMBL" id="PYI57136.1"/>
    </source>
</evidence>
<feature type="domain" description="Xylose isomerase-like TIM barrel" evidence="1">
    <location>
        <begin position="35"/>
        <end position="278"/>
    </location>
</feature>
<dbReference type="GO" id="GO:0016853">
    <property type="term" value="F:isomerase activity"/>
    <property type="evidence" value="ECO:0007669"/>
    <property type="project" value="UniProtKB-KW"/>
</dbReference>
<dbReference type="InterPro" id="IPR050312">
    <property type="entry name" value="IolE/XylAMocC-like"/>
</dbReference>
<dbReference type="Pfam" id="PF01261">
    <property type="entry name" value="AP_endonuc_2"/>
    <property type="match status" value="1"/>
</dbReference>
<dbReference type="RefSeq" id="WP_110838176.1">
    <property type="nucleotide sequence ID" value="NZ_QJVJ01000001.1"/>
</dbReference>
<accession>A0A2V5L2Z6</accession>
<reference evidence="2 3" key="1">
    <citation type="submission" date="2018-05" db="EMBL/GenBank/DDBJ databases">
        <title>Paenibacillus flagellatus sp. nov., isolated from selenium mineral soil.</title>
        <authorList>
            <person name="Dai X."/>
        </authorList>
    </citation>
    <scope>NUCLEOTIDE SEQUENCE [LARGE SCALE GENOMIC DNA]</scope>
    <source>
        <strain evidence="2 3">DXL2</strain>
    </source>
</reference>
<organism evidence="2 3">
    <name type="scientific">Paenibacillus flagellatus</name>
    <dbReference type="NCBI Taxonomy" id="2211139"/>
    <lineage>
        <taxon>Bacteria</taxon>
        <taxon>Bacillati</taxon>
        <taxon>Bacillota</taxon>
        <taxon>Bacilli</taxon>
        <taxon>Bacillales</taxon>
        <taxon>Paenibacillaceae</taxon>
        <taxon>Paenibacillus</taxon>
    </lineage>
</organism>
<name>A0A2V5L2Z6_9BACL</name>
<dbReference type="SUPFAM" id="SSF51658">
    <property type="entry name" value="Xylose isomerase-like"/>
    <property type="match status" value="1"/>
</dbReference>
<proteinExistence type="predicted"/>
<comment type="caution">
    <text evidence="2">The sequence shown here is derived from an EMBL/GenBank/DDBJ whole genome shotgun (WGS) entry which is preliminary data.</text>
</comment>
<gene>
    <name evidence="2" type="ORF">DLM86_01450</name>
</gene>
<dbReference type="PANTHER" id="PTHR12110">
    <property type="entry name" value="HYDROXYPYRUVATE ISOMERASE"/>
    <property type="match status" value="1"/>
</dbReference>
<protein>
    <submittedName>
        <fullName evidence="2">Xylose isomerase</fullName>
    </submittedName>
</protein>
<evidence type="ECO:0000313" key="3">
    <source>
        <dbReference type="Proteomes" id="UP000247476"/>
    </source>
</evidence>
<keyword evidence="3" id="KW-1185">Reference proteome</keyword>
<sequence>MRRLQMGMWHALDESRWDAYNGNVLNGLEICHYADTESLERLRSFCDRRGVAFGVHGPILGDRGYELPRVNSPDAAERREALARIAAETELASRYGADYLLFHYPFLPVFDTPIRRYYPKMPDPRARYGYDKLSRTAFRDVSERLFHELAELQLRYGQRIVLEHDFFGDYGDIVIDMFDRHPEIGFVVDTARLDVTRRAFDGFDPYEWLDRLAPSVYLVHYSNVRYEDDTFVHHWPVRASHDGDGRFGEAFSYLRHLAERNDAFHVTFEHKHEWVEREELFAIYRRAAEACGIPAGRADPTV</sequence>
<evidence type="ECO:0000259" key="1">
    <source>
        <dbReference type="Pfam" id="PF01261"/>
    </source>
</evidence>